<evidence type="ECO:0000259" key="8">
    <source>
        <dbReference type="PROSITE" id="PS51751"/>
    </source>
</evidence>
<evidence type="ECO:0000313" key="9">
    <source>
        <dbReference type="EMBL" id="KAG2198564.1"/>
    </source>
</evidence>
<dbReference type="AlphaFoldDB" id="A0A8H7V209"/>
<dbReference type="InterPro" id="IPR051987">
    <property type="entry name" value="Sigma-2_receptor-like"/>
</dbReference>
<dbReference type="EMBL" id="JAEPRC010000384">
    <property type="protein sequence ID" value="KAG2198564.1"/>
    <property type="molecule type" value="Genomic_DNA"/>
</dbReference>
<gene>
    <name evidence="9" type="ORF">INT46_007718</name>
</gene>
<dbReference type="GO" id="GO:0005789">
    <property type="term" value="C:endoplasmic reticulum membrane"/>
    <property type="evidence" value="ECO:0007669"/>
    <property type="project" value="UniProtKB-SubCell"/>
</dbReference>
<evidence type="ECO:0000256" key="5">
    <source>
        <dbReference type="ARBA" id="ARBA00022989"/>
    </source>
</evidence>
<evidence type="ECO:0000256" key="2">
    <source>
        <dbReference type="ARBA" id="ARBA00009096"/>
    </source>
</evidence>
<dbReference type="InterPro" id="IPR033118">
    <property type="entry name" value="EXPERA"/>
</dbReference>
<keyword evidence="3 7" id="KW-0812">Transmembrane</keyword>
<proteinExistence type="inferred from homology"/>
<reference evidence="9" key="1">
    <citation type="submission" date="2020-12" db="EMBL/GenBank/DDBJ databases">
        <title>Metabolic potential, ecology and presence of endohyphal bacteria is reflected in genomic diversity of Mucoromycotina.</title>
        <authorList>
            <person name="Muszewska A."/>
            <person name="Okrasinska A."/>
            <person name="Steczkiewicz K."/>
            <person name="Drgas O."/>
            <person name="Orlowska M."/>
            <person name="Perlinska-Lenart U."/>
            <person name="Aleksandrzak-Piekarczyk T."/>
            <person name="Szatraj K."/>
            <person name="Zielenkiewicz U."/>
            <person name="Pilsyk S."/>
            <person name="Malc E."/>
            <person name="Mieczkowski P."/>
            <person name="Kruszewska J.S."/>
            <person name="Biernat P."/>
            <person name="Pawlowska J."/>
        </authorList>
    </citation>
    <scope>NUCLEOTIDE SEQUENCE</scope>
    <source>
        <strain evidence="9">CBS 226.32</strain>
    </source>
</reference>
<keyword evidence="6 7" id="KW-0472">Membrane</keyword>
<dbReference type="PANTHER" id="PTHR31204">
    <property type="entry name" value="SIGMA INTRACELLULAR RECEPTOR 2"/>
    <property type="match status" value="1"/>
</dbReference>
<keyword evidence="5 7" id="KW-1133">Transmembrane helix</keyword>
<evidence type="ECO:0000256" key="6">
    <source>
        <dbReference type="ARBA" id="ARBA00023136"/>
    </source>
</evidence>
<evidence type="ECO:0000256" key="1">
    <source>
        <dbReference type="ARBA" id="ARBA00004477"/>
    </source>
</evidence>
<feature type="domain" description="EXPERA" evidence="8">
    <location>
        <begin position="15"/>
        <end position="145"/>
    </location>
</feature>
<name>A0A8H7V209_9FUNG</name>
<dbReference type="PANTHER" id="PTHR31204:SF1">
    <property type="entry name" value="SIGMA INTRACELLULAR RECEPTOR 2"/>
    <property type="match status" value="1"/>
</dbReference>
<protein>
    <recommendedName>
        <fullName evidence="7">Efficient mitochondria targeting-associated protein 19</fullName>
    </recommendedName>
</protein>
<evidence type="ECO:0000313" key="10">
    <source>
        <dbReference type="Proteomes" id="UP000650833"/>
    </source>
</evidence>
<organism evidence="9 10">
    <name type="scientific">Mucor plumbeus</name>
    <dbReference type="NCBI Taxonomy" id="97098"/>
    <lineage>
        <taxon>Eukaryota</taxon>
        <taxon>Fungi</taxon>
        <taxon>Fungi incertae sedis</taxon>
        <taxon>Mucoromycota</taxon>
        <taxon>Mucoromycotina</taxon>
        <taxon>Mucoromycetes</taxon>
        <taxon>Mucorales</taxon>
        <taxon>Mucorineae</taxon>
        <taxon>Mucoraceae</taxon>
        <taxon>Mucor</taxon>
    </lineage>
</organism>
<dbReference type="PIRSF" id="PIRSF031032">
    <property type="entry name" value="TMP_97_prd"/>
    <property type="match status" value="1"/>
</dbReference>
<dbReference type="OrthoDB" id="433124at2759"/>
<dbReference type="InterPro" id="IPR016964">
    <property type="entry name" value="Sigma2_recept"/>
</dbReference>
<comment type="caution">
    <text evidence="9">The sequence shown here is derived from an EMBL/GenBank/DDBJ whole genome shotgun (WGS) entry which is preliminary data.</text>
</comment>
<keyword evidence="4 7" id="KW-0256">Endoplasmic reticulum</keyword>
<feature type="transmembrane region" description="Helical" evidence="7">
    <location>
        <begin position="128"/>
        <end position="150"/>
    </location>
</feature>
<evidence type="ECO:0000256" key="7">
    <source>
        <dbReference type="PIRNR" id="PIRNR031032"/>
    </source>
</evidence>
<accession>A0A8H7V209</accession>
<comment type="subcellular location">
    <subcellularLocation>
        <location evidence="1">Endoplasmic reticulum membrane</location>
        <topology evidence="1">Multi-pass membrane protein</topology>
    </subcellularLocation>
</comment>
<feature type="transmembrane region" description="Helical" evidence="7">
    <location>
        <begin position="17"/>
        <end position="39"/>
    </location>
</feature>
<evidence type="ECO:0000256" key="4">
    <source>
        <dbReference type="ARBA" id="ARBA00022824"/>
    </source>
</evidence>
<comment type="similarity">
    <text evidence="2">Belongs to the TMEM97/sigma-2 receptor family.</text>
</comment>
<feature type="transmembrane region" description="Helical" evidence="7">
    <location>
        <begin position="98"/>
        <end position="116"/>
    </location>
</feature>
<dbReference type="PROSITE" id="PS51751">
    <property type="entry name" value="EXPERA"/>
    <property type="match status" value="1"/>
</dbReference>
<evidence type="ECO:0000256" key="3">
    <source>
        <dbReference type="ARBA" id="ARBA00022692"/>
    </source>
</evidence>
<dbReference type="Pfam" id="PF05241">
    <property type="entry name" value="EBP"/>
    <property type="match status" value="1"/>
</dbReference>
<keyword evidence="10" id="KW-1185">Reference proteome</keyword>
<feature type="transmembrane region" description="Helical" evidence="7">
    <location>
        <begin position="70"/>
        <end position="91"/>
    </location>
</feature>
<sequence>MAEQQAKKSLISRPLDLIYFIYFASHIPVTLAIDLQVFFPPQWIPQVLKDALTFYIETYKDPFMGSSTPAYWFLSFVACELFIQLPFFFMACMSLIKVYGAHVSTSVLPTIAEVLMNDTLDLTTTERHTLIGFYAPYFILPLIMVVDSFIRVNSYMRVGSSAKKTQ</sequence>
<dbReference type="Proteomes" id="UP000650833">
    <property type="component" value="Unassembled WGS sequence"/>
</dbReference>